<feature type="transmembrane region" description="Helical" evidence="15">
    <location>
        <begin position="458"/>
        <end position="479"/>
    </location>
</feature>
<keyword evidence="11 15" id="KW-1133">Transmembrane helix</keyword>
<dbReference type="Gene3D" id="1.10.287.130">
    <property type="match status" value="1"/>
</dbReference>
<accession>A0A6V8ST36</accession>
<dbReference type="InterPro" id="IPR005467">
    <property type="entry name" value="His_kinase_dom"/>
</dbReference>
<feature type="transmembrane region" description="Helical" evidence="15">
    <location>
        <begin position="370"/>
        <end position="390"/>
    </location>
</feature>
<name>A0A6V8ST36_9CLOT</name>
<keyword evidence="6" id="KW-0808">Transferase</keyword>
<feature type="transmembrane region" description="Helical" evidence="15">
    <location>
        <begin position="294"/>
        <end position="313"/>
    </location>
</feature>
<dbReference type="InterPro" id="IPR003660">
    <property type="entry name" value="HAMP_dom"/>
</dbReference>
<dbReference type="EMBL" id="BLZR01000001">
    <property type="protein sequence ID" value="GFP78063.1"/>
    <property type="molecule type" value="Genomic_DNA"/>
</dbReference>
<dbReference type="EC" id="2.7.13.3" evidence="3"/>
<keyword evidence="10" id="KW-0067">ATP-binding</keyword>
<evidence type="ECO:0000313" key="18">
    <source>
        <dbReference type="EMBL" id="GFP78063.1"/>
    </source>
</evidence>
<protein>
    <recommendedName>
        <fullName evidence="3">histidine kinase</fullName>
        <ecNumber evidence="3">2.7.13.3</ecNumber>
    </recommendedName>
</protein>
<evidence type="ECO:0000313" key="19">
    <source>
        <dbReference type="Proteomes" id="UP000580568"/>
    </source>
</evidence>
<evidence type="ECO:0000259" key="17">
    <source>
        <dbReference type="PROSITE" id="PS50885"/>
    </source>
</evidence>
<keyword evidence="19" id="KW-1185">Reference proteome</keyword>
<keyword evidence="4" id="KW-1003">Cell membrane</keyword>
<feature type="transmembrane region" description="Helical" evidence="15">
    <location>
        <begin position="426"/>
        <end position="452"/>
    </location>
</feature>
<keyword evidence="5" id="KW-0597">Phosphoprotein</keyword>
<organism evidence="18 19">
    <name type="scientific">Clostridium fungisolvens</name>
    <dbReference type="NCBI Taxonomy" id="1604897"/>
    <lineage>
        <taxon>Bacteria</taxon>
        <taxon>Bacillati</taxon>
        <taxon>Bacillota</taxon>
        <taxon>Clostridia</taxon>
        <taxon>Eubacteriales</taxon>
        <taxon>Clostridiaceae</taxon>
        <taxon>Clostridium</taxon>
    </lineage>
</organism>
<sequence>MGIRLQNKNKLIREVLLILAMFSIATVLIVSVDVVTNKEVLEKDGFYKTKGFMEIVRSFNSDVIDLAKNYKSEEYIKSKEYAKDLSSNDIEAKRQELVNKLHDESDKLTYEYNNRINEANAKITSDEADKLKEELNKALQDLKEDYNSKINSTDSLKKDIIDERLENLKDIRKRVESFKNIKYVLIDGNDGTTKSNIQYDPNNIKASFKDNTGFYLKVYGKDGKSNLYKNIYDCNVDIKSNNSGTGNFGSLVNMVSNSDLTIYMSVNEKLSEGDAIYFAYRDFSNLKVKIINEAIVVVVALAIFIISLGVLIYRIKFIDENITSFRRFPLEVRAIGVIAIIVLNIAILVSYYAYYPYRKSEVISLVEIEAIVGIALTLIMLLKLALPIFYKEARQEMVKKALWWKAYELLEKVVKYGKEVTYMRSIFFKAIVVICLGVFVILPLTVFVGFLFSHGVFVYGFIILLLIITLAVFVSAYVFKKLIILDRIIVGAEKITNGNLNYTINIRGQGNLSKLANNINNMKAGLKSSIESEVKSERLKTELITNVSHDLKTPLTSIINYVDLLKRNNASPEDMRNYIDILDRKSQRLKVLIEDLFEASKAASGSLEIYIEKVEVTSLLKQTLAEFEEKIMKTELDFRVIYPERKIYIMADGKKLWRVFENLINNILNYSLRGTRVYITVNYEDGKLKIAMKNISSYELDIDPEEILERFKRGDQSRQTEGSGLGLAIAKSLIELQNGNFNIQIDGDLFKANIEFEEAK</sequence>
<dbReference type="Proteomes" id="UP000580568">
    <property type="component" value="Unassembled WGS sequence"/>
</dbReference>
<feature type="domain" description="HAMP" evidence="17">
    <location>
        <begin position="485"/>
        <end position="531"/>
    </location>
</feature>
<feature type="domain" description="Histidine kinase" evidence="16">
    <location>
        <begin position="546"/>
        <end position="744"/>
    </location>
</feature>
<evidence type="ECO:0000256" key="9">
    <source>
        <dbReference type="ARBA" id="ARBA00022777"/>
    </source>
</evidence>
<dbReference type="PROSITE" id="PS50109">
    <property type="entry name" value="HIS_KIN"/>
    <property type="match status" value="1"/>
</dbReference>
<dbReference type="RefSeq" id="WP_183279382.1">
    <property type="nucleotide sequence ID" value="NZ_BLZR01000001.1"/>
</dbReference>
<evidence type="ECO:0000256" key="8">
    <source>
        <dbReference type="ARBA" id="ARBA00022741"/>
    </source>
</evidence>
<evidence type="ECO:0000256" key="12">
    <source>
        <dbReference type="ARBA" id="ARBA00023012"/>
    </source>
</evidence>
<evidence type="ECO:0000256" key="13">
    <source>
        <dbReference type="ARBA" id="ARBA00023136"/>
    </source>
</evidence>
<dbReference type="PANTHER" id="PTHR45528:SF1">
    <property type="entry name" value="SENSOR HISTIDINE KINASE CPXA"/>
    <property type="match status" value="1"/>
</dbReference>
<evidence type="ECO:0000256" key="6">
    <source>
        <dbReference type="ARBA" id="ARBA00022679"/>
    </source>
</evidence>
<keyword evidence="9 18" id="KW-0418">Kinase</keyword>
<dbReference type="PROSITE" id="PS50885">
    <property type="entry name" value="HAMP"/>
    <property type="match status" value="1"/>
</dbReference>
<dbReference type="SMART" id="SM00387">
    <property type="entry name" value="HATPase_c"/>
    <property type="match status" value="1"/>
</dbReference>
<evidence type="ECO:0000259" key="16">
    <source>
        <dbReference type="PROSITE" id="PS50109"/>
    </source>
</evidence>
<keyword evidence="12" id="KW-0902">Two-component regulatory system</keyword>
<dbReference type="SMART" id="SM00388">
    <property type="entry name" value="HisKA"/>
    <property type="match status" value="1"/>
</dbReference>
<dbReference type="SUPFAM" id="SSF55874">
    <property type="entry name" value="ATPase domain of HSP90 chaperone/DNA topoisomerase II/histidine kinase"/>
    <property type="match status" value="1"/>
</dbReference>
<keyword evidence="14" id="KW-0175">Coiled coil</keyword>
<keyword evidence="7 15" id="KW-0812">Transmembrane</keyword>
<dbReference type="InterPro" id="IPR050398">
    <property type="entry name" value="HssS/ArlS-like"/>
</dbReference>
<dbReference type="Gene3D" id="6.10.340.10">
    <property type="match status" value="1"/>
</dbReference>
<comment type="caution">
    <text evidence="18">The sequence shown here is derived from an EMBL/GenBank/DDBJ whole genome shotgun (WGS) entry which is preliminary data.</text>
</comment>
<feature type="coiled-coil region" evidence="14">
    <location>
        <begin position="121"/>
        <end position="152"/>
    </location>
</feature>
<gene>
    <name evidence="18" type="ORF">bsdtw1_04256</name>
</gene>
<comment type="subcellular location">
    <subcellularLocation>
        <location evidence="2">Cell membrane</location>
        <topology evidence="2">Multi-pass membrane protein</topology>
    </subcellularLocation>
</comment>
<evidence type="ECO:0000256" key="5">
    <source>
        <dbReference type="ARBA" id="ARBA00022553"/>
    </source>
</evidence>
<dbReference type="CDD" id="cd00082">
    <property type="entry name" value="HisKA"/>
    <property type="match status" value="1"/>
</dbReference>
<dbReference type="SUPFAM" id="SSF47384">
    <property type="entry name" value="Homodimeric domain of signal transducing histidine kinase"/>
    <property type="match status" value="1"/>
</dbReference>
<dbReference type="Pfam" id="PF02518">
    <property type="entry name" value="HATPase_c"/>
    <property type="match status" value="1"/>
</dbReference>
<keyword evidence="13 15" id="KW-0472">Membrane</keyword>
<reference evidence="18 19" key="1">
    <citation type="submission" date="2020-07" db="EMBL/GenBank/DDBJ databases">
        <title>A new beta-1,3-glucan-decomposing anaerobic bacterium isolated from anoxic soil subjected to biological soil disinfestation.</title>
        <authorList>
            <person name="Ueki A."/>
            <person name="Tonouchi A."/>
        </authorList>
    </citation>
    <scope>NUCLEOTIDE SEQUENCE [LARGE SCALE GENOMIC DNA]</scope>
    <source>
        <strain evidence="18 19">TW1</strain>
    </source>
</reference>
<dbReference type="Gene3D" id="3.30.565.10">
    <property type="entry name" value="Histidine kinase-like ATPase, C-terminal domain"/>
    <property type="match status" value="1"/>
</dbReference>
<dbReference type="FunFam" id="1.10.287.130:FF:000008">
    <property type="entry name" value="Two-component sensor histidine kinase"/>
    <property type="match status" value="1"/>
</dbReference>
<proteinExistence type="predicted"/>
<dbReference type="GO" id="GO:0005524">
    <property type="term" value="F:ATP binding"/>
    <property type="evidence" value="ECO:0007669"/>
    <property type="project" value="UniProtKB-KW"/>
</dbReference>
<evidence type="ECO:0000256" key="10">
    <source>
        <dbReference type="ARBA" id="ARBA00022840"/>
    </source>
</evidence>
<evidence type="ECO:0000256" key="2">
    <source>
        <dbReference type="ARBA" id="ARBA00004651"/>
    </source>
</evidence>
<dbReference type="InterPro" id="IPR036097">
    <property type="entry name" value="HisK_dim/P_sf"/>
</dbReference>
<evidence type="ECO:0000256" key="4">
    <source>
        <dbReference type="ARBA" id="ARBA00022475"/>
    </source>
</evidence>
<keyword evidence="8" id="KW-0547">Nucleotide-binding</keyword>
<evidence type="ECO:0000256" key="1">
    <source>
        <dbReference type="ARBA" id="ARBA00000085"/>
    </source>
</evidence>
<evidence type="ECO:0000256" key="3">
    <source>
        <dbReference type="ARBA" id="ARBA00012438"/>
    </source>
</evidence>
<dbReference type="GO" id="GO:0005886">
    <property type="term" value="C:plasma membrane"/>
    <property type="evidence" value="ECO:0007669"/>
    <property type="project" value="UniProtKB-SubCell"/>
</dbReference>
<evidence type="ECO:0000256" key="14">
    <source>
        <dbReference type="SAM" id="Coils"/>
    </source>
</evidence>
<dbReference type="PANTHER" id="PTHR45528">
    <property type="entry name" value="SENSOR HISTIDINE KINASE CPXA"/>
    <property type="match status" value="1"/>
</dbReference>
<comment type="catalytic activity">
    <reaction evidence="1">
        <text>ATP + protein L-histidine = ADP + protein N-phospho-L-histidine.</text>
        <dbReference type="EC" id="2.7.13.3"/>
    </reaction>
</comment>
<dbReference type="CDD" id="cd06225">
    <property type="entry name" value="HAMP"/>
    <property type="match status" value="1"/>
</dbReference>
<dbReference type="InterPro" id="IPR003594">
    <property type="entry name" value="HATPase_dom"/>
</dbReference>
<evidence type="ECO:0000256" key="11">
    <source>
        <dbReference type="ARBA" id="ARBA00022989"/>
    </source>
</evidence>
<dbReference type="InterPro" id="IPR003661">
    <property type="entry name" value="HisK_dim/P_dom"/>
</dbReference>
<feature type="transmembrane region" description="Helical" evidence="15">
    <location>
        <begin position="334"/>
        <end position="355"/>
    </location>
</feature>
<dbReference type="AlphaFoldDB" id="A0A6V8ST36"/>
<dbReference type="Pfam" id="PF00512">
    <property type="entry name" value="HisKA"/>
    <property type="match status" value="1"/>
</dbReference>
<evidence type="ECO:0000256" key="15">
    <source>
        <dbReference type="SAM" id="Phobius"/>
    </source>
</evidence>
<evidence type="ECO:0000256" key="7">
    <source>
        <dbReference type="ARBA" id="ARBA00022692"/>
    </source>
</evidence>
<feature type="transmembrane region" description="Helical" evidence="15">
    <location>
        <begin position="12"/>
        <end position="32"/>
    </location>
</feature>
<dbReference type="InterPro" id="IPR036890">
    <property type="entry name" value="HATPase_C_sf"/>
</dbReference>
<dbReference type="GO" id="GO:0000155">
    <property type="term" value="F:phosphorelay sensor kinase activity"/>
    <property type="evidence" value="ECO:0007669"/>
    <property type="project" value="InterPro"/>
</dbReference>